<reference evidence="3" key="1">
    <citation type="journal article" date="2013" name="Genome Announc.">
        <title>Draft genome sequence of the grapevine dieback fungus Eutypa lata UCR-EL1.</title>
        <authorList>
            <person name="Blanco-Ulate B."/>
            <person name="Rolshausen P.E."/>
            <person name="Cantu D."/>
        </authorList>
    </citation>
    <scope>NUCLEOTIDE SEQUENCE [LARGE SCALE GENOMIC DNA]</scope>
    <source>
        <strain evidence="3">UCR-EL1</strain>
    </source>
</reference>
<evidence type="ECO:0000256" key="1">
    <source>
        <dbReference type="SAM" id="MobiDB-lite"/>
    </source>
</evidence>
<dbReference type="AlphaFoldDB" id="M7SVJ3"/>
<protein>
    <submittedName>
        <fullName evidence="2">Uncharacterized protein</fullName>
    </submittedName>
</protein>
<dbReference type="eggNOG" id="ENOG502SVRN">
    <property type="taxonomic scope" value="Eukaryota"/>
</dbReference>
<accession>M7SVJ3</accession>
<dbReference type="OrthoDB" id="4702214at2759"/>
<dbReference type="Proteomes" id="UP000012174">
    <property type="component" value="Unassembled WGS sequence"/>
</dbReference>
<evidence type="ECO:0000313" key="3">
    <source>
        <dbReference type="Proteomes" id="UP000012174"/>
    </source>
</evidence>
<sequence>MAEATGFETSHHHPAKTTDQHQQELETFPSSSDQPRAGFKKYYMEYTTSRLNARLHLGSMAGIVEYYLHTALTITAPQLLLRRGDNKQAPVVAFCKFQNLSRHSVLGRGDYEKQPAEELVWEDLHREKNILRRSDYSFGTSDGPAAGAAGNGRAQYSWRKDRERLNRTVYDCVDEGGNVVARMASGGAFNWKRAGDIEIVEGLGTQLEEWLIIGATAIWAYESLAYQSLLQGFENDKDDKKKKK</sequence>
<dbReference type="EMBL" id="KB706224">
    <property type="protein sequence ID" value="EMR68548.1"/>
    <property type="molecule type" value="Genomic_DNA"/>
</dbReference>
<organism evidence="2 3">
    <name type="scientific">Eutypa lata (strain UCR-EL1)</name>
    <name type="common">Grapevine dieback disease fungus</name>
    <name type="synonym">Eutypa armeniacae</name>
    <dbReference type="NCBI Taxonomy" id="1287681"/>
    <lineage>
        <taxon>Eukaryota</taxon>
        <taxon>Fungi</taxon>
        <taxon>Dikarya</taxon>
        <taxon>Ascomycota</taxon>
        <taxon>Pezizomycotina</taxon>
        <taxon>Sordariomycetes</taxon>
        <taxon>Xylariomycetidae</taxon>
        <taxon>Xylariales</taxon>
        <taxon>Diatrypaceae</taxon>
        <taxon>Eutypa</taxon>
    </lineage>
</organism>
<dbReference type="STRING" id="1287681.M7SVJ3"/>
<name>M7SVJ3_EUTLA</name>
<feature type="region of interest" description="Disordered" evidence="1">
    <location>
        <begin position="1"/>
        <end position="33"/>
    </location>
</feature>
<gene>
    <name evidence="2" type="ORF">UCREL1_4434</name>
</gene>
<dbReference type="HOGENOM" id="CLU_1142606_0_0_1"/>
<evidence type="ECO:0000313" key="2">
    <source>
        <dbReference type="EMBL" id="EMR68548.1"/>
    </source>
</evidence>
<keyword evidence="3" id="KW-1185">Reference proteome</keyword>
<dbReference type="KEGG" id="ela:UCREL1_4434"/>
<proteinExistence type="predicted"/>